<gene>
    <name evidence="3" type="ORF">A5634_03465</name>
</gene>
<evidence type="ECO:0000313" key="3">
    <source>
        <dbReference type="EMBL" id="OBK24399.1"/>
    </source>
</evidence>
<organism evidence="3 4">
    <name type="scientific">Mycobacterium asiaticum</name>
    <dbReference type="NCBI Taxonomy" id="1790"/>
    <lineage>
        <taxon>Bacteria</taxon>
        <taxon>Bacillati</taxon>
        <taxon>Actinomycetota</taxon>
        <taxon>Actinomycetes</taxon>
        <taxon>Mycobacteriales</taxon>
        <taxon>Mycobacteriaceae</taxon>
        <taxon>Mycobacterium</taxon>
    </lineage>
</organism>
<sequence length="205" mass="22900">MAEPTEETAAAEGSPKLLLAQVRELYGRAAYTHKTHEKQADICYRKYLWQRRGLLAMTAISSTTFVASLLGQANAEQWAPLVTSFIALVVTAMNLGSKNFNHGEEMQQHRDTAAKVWDVRESYLSLIVDLQAGTCSMQEGIERRNDLQKQYFAILGDAPRTTSKAYEAAQDGLKNREDLTFSESEIDQMLPAQLRQGKPAADEDK</sequence>
<feature type="domain" description="SMODS and SLOG-associating 2TM effector" evidence="2">
    <location>
        <begin position="18"/>
        <end position="185"/>
    </location>
</feature>
<dbReference type="OrthoDB" id="1099722at2"/>
<dbReference type="RefSeq" id="WP_065145169.1">
    <property type="nucleotide sequence ID" value="NZ_LZLS01000156.1"/>
</dbReference>
<name>A0A1A3NTM9_MYCAS</name>
<reference evidence="3 4" key="1">
    <citation type="submission" date="2016-06" db="EMBL/GenBank/DDBJ databases">
        <authorList>
            <person name="Kjaerup R.B."/>
            <person name="Dalgaard T.S."/>
            <person name="Juul-Madsen H.R."/>
        </authorList>
    </citation>
    <scope>NUCLEOTIDE SEQUENCE [LARGE SCALE GENOMIC DNA]</scope>
    <source>
        <strain evidence="3 4">1165133.8</strain>
    </source>
</reference>
<dbReference type="EMBL" id="LZLS01000156">
    <property type="protein sequence ID" value="OBK24399.1"/>
    <property type="molecule type" value="Genomic_DNA"/>
</dbReference>
<feature type="region of interest" description="Disordered" evidence="1">
    <location>
        <begin position="184"/>
        <end position="205"/>
    </location>
</feature>
<protein>
    <recommendedName>
        <fullName evidence="2">SMODS and SLOG-associating 2TM effector domain-containing protein</fullName>
    </recommendedName>
</protein>
<evidence type="ECO:0000313" key="4">
    <source>
        <dbReference type="Proteomes" id="UP000093928"/>
    </source>
</evidence>
<dbReference type="Pfam" id="PF18186">
    <property type="entry name" value="SLATT_4"/>
    <property type="match status" value="1"/>
</dbReference>
<proteinExistence type="predicted"/>
<accession>A0A1A3NTM9</accession>
<evidence type="ECO:0000259" key="2">
    <source>
        <dbReference type="Pfam" id="PF18186"/>
    </source>
</evidence>
<evidence type="ECO:0000256" key="1">
    <source>
        <dbReference type="SAM" id="MobiDB-lite"/>
    </source>
</evidence>
<dbReference type="NCBIfam" id="NF033632">
    <property type="entry name" value="SLATT_4"/>
    <property type="match status" value="1"/>
</dbReference>
<dbReference type="Proteomes" id="UP000093928">
    <property type="component" value="Unassembled WGS sequence"/>
</dbReference>
<comment type="caution">
    <text evidence="3">The sequence shown here is derived from an EMBL/GenBank/DDBJ whole genome shotgun (WGS) entry which is preliminary data.</text>
</comment>
<dbReference type="InterPro" id="IPR040811">
    <property type="entry name" value="SLATT_4"/>
</dbReference>
<dbReference type="AlphaFoldDB" id="A0A1A3NTM9"/>